<proteinExistence type="predicted"/>
<comment type="caution">
    <text evidence="3">The sequence shown here is derived from an EMBL/GenBank/DDBJ whole genome shotgun (WGS) entry which is preliminary data.</text>
</comment>
<feature type="transmembrane region" description="Helical" evidence="2">
    <location>
        <begin position="7"/>
        <end position="27"/>
    </location>
</feature>
<keyword evidence="2" id="KW-0472">Membrane</keyword>
<keyword evidence="2" id="KW-1133">Transmembrane helix</keyword>
<accession>A0ABQ2DAY0</accession>
<evidence type="ECO:0000256" key="2">
    <source>
        <dbReference type="SAM" id="Phobius"/>
    </source>
</evidence>
<keyword evidence="2" id="KW-0812">Transmembrane</keyword>
<sequence length="67" mass="7400">MSKKSAAGKFLAFGVFVGIVALIVAMWKASRPVEDPWENEPKISEPQQPVESREADIAEVRTLVEES</sequence>
<keyword evidence="4" id="KW-1185">Reference proteome</keyword>
<protein>
    <submittedName>
        <fullName evidence="3">Uncharacterized protein</fullName>
    </submittedName>
</protein>
<evidence type="ECO:0000313" key="4">
    <source>
        <dbReference type="Proteomes" id="UP000606115"/>
    </source>
</evidence>
<dbReference type="GeneID" id="303303235"/>
<feature type="region of interest" description="Disordered" evidence="1">
    <location>
        <begin position="34"/>
        <end position="55"/>
    </location>
</feature>
<reference evidence="4" key="1">
    <citation type="journal article" date="2019" name="Int. J. Syst. Evol. Microbiol.">
        <title>The Global Catalogue of Microorganisms (GCM) 10K type strain sequencing project: providing services to taxonomists for standard genome sequencing and annotation.</title>
        <authorList>
            <consortium name="The Broad Institute Genomics Platform"/>
            <consortium name="The Broad Institute Genome Sequencing Center for Infectious Disease"/>
            <person name="Wu L."/>
            <person name="Ma J."/>
        </authorList>
    </citation>
    <scope>NUCLEOTIDE SEQUENCE [LARGE SCALE GENOMIC DNA]</scope>
    <source>
        <strain evidence="4">CGMCC 1.3685</strain>
    </source>
</reference>
<dbReference type="Proteomes" id="UP000606115">
    <property type="component" value="Unassembled WGS sequence"/>
</dbReference>
<dbReference type="EMBL" id="BMKX01000001">
    <property type="protein sequence ID" value="GGJ52141.1"/>
    <property type="molecule type" value="Genomic_DNA"/>
</dbReference>
<name>A0ABQ2DAY0_9MICC</name>
<organism evidence="3 4">
    <name type="scientific">Glutamicibacter ardleyensis</name>
    <dbReference type="NCBI Taxonomy" id="225894"/>
    <lineage>
        <taxon>Bacteria</taxon>
        <taxon>Bacillati</taxon>
        <taxon>Actinomycetota</taxon>
        <taxon>Actinomycetes</taxon>
        <taxon>Micrococcales</taxon>
        <taxon>Micrococcaceae</taxon>
        <taxon>Glutamicibacter</taxon>
    </lineage>
</organism>
<feature type="compositionally biased region" description="Basic and acidic residues" evidence="1">
    <location>
        <begin position="34"/>
        <end position="43"/>
    </location>
</feature>
<evidence type="ECO:0000256" key="1">
    <source>
        <dbReference type="SAM" id="MobiDB-lite"/>
    </source>
</evidence>
<dbReference type="RefSeq" id="WP_096257199.1">
    <property type="nucleotide sequence ID" value="NZ_BMKX01000001.1"/>
</dbReference>
<gene>
    <name evidence="3" type="ORF">GCM10007173_08440</name>
</gene>
<evidence type="ECO:0000313" key="3">
    <source>
        <dbReference type="EMBL" id="GGJ52141.1"/>
    </source>
</evidence>